<sequence>MAALLGLLMLVLVAAVPVLLDEDVGGIPQPRVGPPGTRPLDDAEAARRVVRGGWEMRRANLAANRIRPSPQQLARFRSESQSPYAGRVSGAFSGTTQEILQWGAAKWGLDARVLRAQAAAESGFRQSQVGDAGLSFGILQIKRTAWKGTWPLTRDSTAFNVDMHGAIMRECLDGRATWLARGYRAGDLWGCVGYYFSGRWRSPEGDAYAGRVRSHLRARALRELWTLT</sequence>
<accession>A0A6J4SMA5</accession>
<dbReference type="Gene3D" id="1.10.530.10">
    <property type="match status" value="1"/>
</dbReference>
<evidence type="ECO:0008006" key="2">
    <source>
        <dbReference type="Google" id="ProtNLM"/>
    </source>
</evidence>
<evidence type="ECO:0000313" key="1">
    <source>
        <dbReference type="EMBL" id="CAA9496335.1"/>
    </source>
</evidence>
<organism evidence="1">
    <name type="scientific">uncultured Solirubrobacteraceae bacterium</name>
    <dbReference type="NCBI Taxonomy" id="1162706"/>
    <lineage>
        <taxon>Bacteria</taxon>
        <taxon>Bacillati</taxon>
        <taxon>Actinomycetota</taxon>
        <taxon>Thermoleophilia</taxon>
        <taxon>Solirubrobacterales</taxon>
        <taxon>Solirubrobacteraceae</taxon>
        <taxon>environmental samples</taxon>
    </lineage>
</organism>
<gene>
    <name evidence="1" type="ORF">AVDCRST_MAG38-2944</name>
</gene>
<dbReference type="SUPFAM" id="SSF53955">
    <property type="entry name" value="Lysozyme-like"/>
    <property type="match status" value="1"/>
</dbReference>
<dbReference type="EMBL" id="CADCVJ010000240">
    <property type="protein sequence ID" value="CAA9496335.1"/>
    <property type="molecule type" value="Genomic_DNA"/>
</dbReference>
<name>A0A6J4SMA5_9ACTN</name>
<reference evidence="1" key="1">
    <citation type="submission" date="2020-02" db="EMBL/GenBank/DDBJ databases">
        <authorList>
            <person name="Meier V. D."/>
        </authorList>
    </citation>
    <scope>NUCLEOTIDE SEQUENCE</scope>
    <source>
        <strain evidence="1">AVDCRST_MAG38</strain>
    </source>
</reference>
<dbReference type="AlphaFoldDB" id="A0A6J4SMA5"/>
<proteinExistence type="predicted"/>
<protein>
    <recommendedName>
        <fullName evidence="2">Transglycosylase SLT domain-containing protein</fullName>
    </recommendedName>
</protein>
<dbReference type="InterPro" id="IPR023346">
    <property type="entry name" value="Lysozyme-like_dom_sf"/>
</dbReference>